<sequence>MIWVAIVTIALVVFFNRYVFLEPSLPIKLSPVIKKLLSFSIPAILTAICAPIIFLNDSGFRTFPLNPYFIGAVFSILLAMFIRNTLISVILSLAIFMLLKSGLSSYF</sequence>
<keyword evidence="1" id="KW-1133">Transmembrane helix</keyword>
<keyword evidence="1" id="KW-0472">Membrane</keyword>
<organism evidence="2 3">
    <name type="scientific">Leminorella richardii</name>
    <dbReference type="NCBI Taxonomy" id="158841"/>
    <lineage>
        <taxon>Bacteria</taxon>
        <taxon>Pseudomonadati</taxon>
        <taxon>Pseudomonadota</taxon>
        <taxon>Gammaproteobacteria</taxon>
        <taxon>Enterobacterales</taxon>
        <taxon>Budviciaceae</taxon>
        <taxon>Leminorella</taxon>
    </lineage>
</organism>
<dbReference type="Pfam" id="PF05437">
    <property type="entry name" value="AzlD"/>
    <property type="match status" value="1"/>
</dbReference>
<dbReference type="OrthoDB" id="4257348at2"/>
<reference evidence="2 3" key="1">
    <citation type="submission" date="2018-06" db="EMBL/GenBank/DDBJ databases">
        <authorList>
            <consortium name="Pathogen Informatics"/>
            <person name="Doyle S."/>
        </authorList>
    </citation>
    <scope>NUCLEOTIDE SEQUENCE [LARGE SCALE GENOMIC DNA]</scope>
    <source>
        <strain evidence="2 3">NCTC12151</strain>
    </source>
</reference>
<protein>
    <submittedName>
        <fullName evidence="2">Predicted membrane protein</fullName>
    </submittedName>
</protein>
<dbReference type="RefSeq" id="WP_111741570.1">
    <property type="nucleotide sequence ID" value="NZ_LR698987.1"/>
</dbReference>
<gene>
    <name evidence="2" type="ORF">NCTC12151_03258</name>
</gene>
<accession>A0A2X4VEU6</accession>
<evidence type="ECO:0000256" key="1">
    <source>
        <dbReference type="SAM" id="Phobius"/>
    </source>
</evidence>
<keyword evidence="3" id="KW-1185">Reference proteome</keyword>
<dbReference type="EMBL" id="LS483470">
    <property type="protein sequence ID" value="SQI43820.1"/>
    <property type="molecule type" value="Genomic_DNA"/>
</dbReference>
<dbReference type="AlphaFoldDB" id="A0A2X4VEU6"/>
<feature type="transmembrane region" description="Helical" evidence="1">
    <location>
        <begin position="37"/>
        <end position="56"/>
    </location>
</feature>
<feature type="transmembrane region" description="Helical" evidence="1">
    <location>
        <begin position="68"/>
        <end position="99"/>
    </location>
</feature>
<evidence type="ECO:0000313" key="3">
    <source>
        <dbReference type="Proteomes" id="UP000249005"/>
    </source>
</evidence>
<dbReference type="Proteomes" id="UP000249005">
    <property type="component" value="Chromosome 1"/>
</dbReference>
<evidence type="ECO:0000313" key="2">
    <source>
        <dbReference type="EMBL" id="SQI43820.1"/>
    </source>
</evidence>
<proteinExistence type="predicted"/>
<keyword evidence="1" id="KW-0812">Transmembrane</keyword>
<dbReference type="KEGG" id="lri:NCTC12151_03258"/>
<dbReference type="InterPro" id="IPR008407">
    <property type="entry name" value="Brnchd-chn_aa_trnsp_AzlD"/>
</dbReference>
<name>A0A2X4VEU6_9GAMM</name>